<evidence type="ECO:0000313" key="2">
    <source>
        <dbReference type="EMBL" id="BCA29539.1"/>
    </source>
</evidence>
<accession>A0A679GPT8</accession>
<name>A0A679GPT8_9GAMM</name>
<dbReference type="EMBL" id="AP022642">
    <property type="protein sequence ID" value="BCA29539.1"/>
    <property type="molecule type" value="Genomic_DNA"/>
</dbReference>
<reference evidence="2 3" key="1">
    <citation type="journal article" date="2020" name="Microbiol. Resour. Announc.">
        <title>Complete genome sequence of Pseudomonas otitidis strain MrB4, isolated from Lake Biwa in Japan.</title>
        <authorList>
            <person name="Miyazaki K."/>
            <person name="Hase E."/>
            <person name="Maruya T."/>
        </authorList>
    </citation>
    <scope>NUCLEOTIDE SEQUENCE [LARGE SCALE GENOMIC DNA]</scope>
    <source>
        <strain evidence="2 3">MrB4</strain>
    </source>
</reference>
<evidence type="ECO:0000256" key="1">
    <source>
        <dbReference type="SAM" id="SignalP"/>
    </source>
</evidence>
<evidence type="ECO:0000313" key="3">
    <source>
        <dbReference type="Proteomes" id="UP000501237"/>
    </source>
</evidence>
<dbReference type="Proteomes" id="UP000501237">
    <property type="component" value="Chromosome"/>
</dbReference>
<dbReference type="GeneID" id="57398732"/>
<dbReference type="KEGG" id="poj:PtoMrB4_35160"/>
<dbReference type="RefSeq" id="WP_172434082.1">
    <property type="nucleotide sequence ID" value="NZ_AP022642.1"/>
</dbReference>
<feature type="signal peptide" evidence="1">
    <location>
        <begin position="1"/>
        <end position="26"/>
    </location>
</feature>
<organism evidence="2 3">
    <name type="scientific">Metapseudomonas otitidis</name>
    <dbReference type="NCBI Taxonomy" id="319939"/>
    <lineage>
        <taxon>Bacteria</taxon>
        <taxon>Pseudomonadati</taxon>
        <taxon>Pseudomonadota</taxon>
        <taxon>Gammaproteobacteria</taxon>
        <taxon>Pseudomonadales</taxon>
        <taxon>Pseudomonadaceae</taxon>
        <taxon>Metapseudomonas</taxon>
    </lineage>
</organism>
<protein>
    <submittedName>
        <fullName evidence="2">Uncharacterized protein</fullName>
    </submittedName>
</protein>
<dbReference type="AlphaFoldDB" id="A0A679GPT8"/>
<keyword evidence="1" id="KW-0732">Signal</keyword>
<feature type="chain" id="PRO_5025370745" evidence="1">
    <location>
        <begin position="27"/>
        <end position="333"/>
    </location>
</feature>
<gene>
    <name evidence="2" type="ORF">PtoMrB4_35160</name>
</gene>
<sequence length="333" mass="35747">MNKQAKLLLSGLALLGTQALIPQAQAADLLGRWDLDGDGTPESVFRESGKIQVKSAGGSLLRTYDLGNTTWELRFAANTDSRPGAELIVKAGPDLAIISMVENAVRKYPVGNKVWNVVGTAQLDNNPGEEVIALTGAEAIIVSHHLKEQVTLSDFMVGGWHYYGPFNIGGLPYGTLSFTTGNGILLYDFQTRLKRTTFTNGATATIAAAEVNGVPGNELIARDNNDLIIYTGTVAAGQFQNYTQGSGSNWATYAGFVDTNGKPGADVIINKLDRITILHPADNTQKDYPINSTEYSILSVSDQDGQPGAEITLIDKSNRTYVINDRLGTIKPL</sequence>
<proteinExistence type="predicted"/>